<sequence>MLIFINFALADSVNQTVYSEKCCSWYKTGSSLHVVRALERPRWEDDGVDHPPAVDSDSALLARLGYKQELKRVFTPIEIFGLAFTFICPYPAIVSVLGFALPNGGPLALVWGWAVSAFFVMFIGLALAELGSALPTSGGLYYWTYTYASPRWRRLLSWLVGYSNTISFVSGLSATDWACAVQILAGVSIGSGMRFTPTLRQTFGVFAAIIVCHALIASLASSVIARLQRVFVVINIMLCFAIIIALPAATPKQFQNPPSYAFGGYANLYGWPSGWAFIMSFLAPLWTIGSFDAAVHMSEEAANAATAVPWAMIISAVLAAILGWGINVALAFCMGTDVQGIMSNSIGQPVATVFLNSFGQRGALVFLSFAILTQFFVGANILVVVSRLTFAFARDGALPFSSVLYRLHPRTRTPVNSAWACAAGALLLGLLALAGPATSSAIFSLSMAGCYIAWSIPIASRFLGGKEWVPGPFSLGWWGMPVAVIAVTWMAFAIVIFVFPTTPGPTGASMNYAVVVMGAWIALCLAYYYCPVYGGVHWFNGPQTNIQVKEYAKDDEGSISEEAEKVPL</sequence>
<evidence type="ECO:0000313" key="8">
    <source>
        <dbReference type="Proteomes" id="UP000250043"/>
    </source>
</evidence>
<dbReference type="OrthoDB" id="4476201at2759"/>
<dbReference type="GO" id="GO:0016020">
    <property type="term" value="C:membrane"/>
    <property type="evidence" value="ECO:0007669"/>
    <property type="project" value="UniProtKB-SubCell"/>
</dbReference>
<dbReference type="GO" id="GO:0006865">
    <property type="term" value="P:amino acid transport"/>
    <property type="evidence" value="ECO:0007669"/>
    <property type="project" value="InterPro"/>
</dbReference>
<reference evidence="7 8" key="1">
    <citation type="submission" date="2016-07" db="EMBL/GenBank/DDBJ databases">
        <title>Draft genome of the white-rot fungus Obba rivulosa 3A-2.</title>
        <authorList>
            <consortium name="DOE Joint Genome Institute"/>
            <person name="Miettinen O."/>
            <person name="Riley R."/>
            <person name="Acob R."/>
            <person name="Barry K."/>
            <person name="Cullen D."/>
            <person name="De Vries R."/>
            <person name="Hainaut M."/>
            <person name="Hatakka A."/>
            <person name="Henrissat B."/>
            <person name="Hilden K."/>
            <person name="Kuo R."/>
            <person name="Labutti K."/>
            <person name="Lipzen A."/>
            <person name="Makela M.R."/>
            <person name="Sandor L."/>
            <person name="Spatafora J.W."/>
            <person name="Grigoriev I.V."/>
            <person name="Hibbett D.S."/>
        </authorList>
    </citation>
    <scope>NUCLEOTIDE SEQUENCE [LARGE SCALE GENOMIC DNA]</scope>
    <source>
        <strain evidence="7 8">3A-2</strain>
    </source>
</reference>
<evidence type="ECO:0000256" key="4">
    <source>
        <dbReference type="ARBA" id="ARBA00022989"/>
    </source>
</evidence>
<proteinExistence type="predicted"/>
<keyword evidence="2" id="KW-0813">Transport</keyword>
<feature type="transmembrane region" description="Helical" evidence="6">
    <location>
        <begin position="475"/>
        <end position="499"/>
    </location>
</feature>
<dbReference type="Pfam" id="PF13520">
    <property type="entry name" value="AA_permease_2"/>
    <property type="match status" value="1"/>
</dbReference>
<feature type="transmembrane region" description="Helical" evidence="6">
    <location>
        <begin position="113"/>
        <end position="143"/>
    </location>
</feature>
<evidence type="ECO:0000256" key="2">
    <source>
        <dbReference type="ARBA" id="ARBA00022448"/>
    </source>
</evidence>
<feature type="transmembrane region" description="Helical" evidence="6">
    <location>
        <begin position="415"/>
        <end position="435"/>
    </location>
</feature>
<keyword evidence="4 6" id="KW-1133">Transmembrane helix</keyword>
<dbReference type="Proteomes" id="UP000250043">
    <property type="component" value="Unassembled WGS sequence"/>
</dbReference>
<evidence type="ECO:0000256" key="6">
    <source>
        <dbReference type="SAM" id="Phobius"/>
    </source>
</evidence>
<feature type="transmembrane region" description="Helical" evidence="6">
    <location>
        <begin position="203"/>
        <end position="223"/>
    </location>
</feature>
<protein>
    <submittedName>
        <fullName evidence="7">APC amino acid permease</fullName>
    </submittedName>
</protein>
<accession>A0A8E2AXU6</accession>
<name>A0A8E2AXU6_9APHY</name>
<comment type="subcellular location">
    <subcellularLocation>
        <location evidence="1">Membrane</location>
        <topology evidence="1">Multi-pass membrane protein</topology>
    </subcellularLocation>
</comment>
<feature type="transmembrane region" description="Helical" evidence="6">
    <location>
        <begin position="269"/>
        <end position="289"/>
    </location>
</feature>
<feature type="transmembrane region" description="Helical" evidence="6">
    <location>
        <begin position="363"/>
        <end position="385"/>
    </location>
</feature>
<dbReference type="InterPro" id="IPR004840">
    <property type="entry name" value="Amino_acid_permease_CS"/>
</dbReference>
<keyword evidence="3 6" id="KW-0812">Transmembrane</keyword>
<evidence type="ECO:0000313" key="7">
    <source>
        <dbReference type="EMBL" id="OCH91129.1"/>
    </source>
</evidence>
<dbReference type="EMBL" id="KV722391">
    <property type="protein sequence ID" value="OCH91129.1"/>
    <property type="molecule type" value="Genomic_DNA"/>
</dbReference>
<keyword evidence="5 6" id="KW-0472">Membrane</keyword>
<dbReference type="PANTHER" id="PTHR45649:SF6">
    <property type="entry name" value="GABA-SPECIFIC PERMEASE"/>
    <property type="match status" value="1"/>
</dbReference>
<evidence type="ECO:0000256" key="1">
    <source>
        <dbReference type="ARBA" id="ARBA00004141"/>
    </source>
</evidence>
<feature type="transmembrane region" description="Helical" evidence="6">
    <location>
        <begin position="301"/>
        <end position="326"/>
    </location>
</feature>
<feature type="transmembrane region" description="Helical" evidence="6">
    <location>
        <begin position="511"/>
        <end position="530"/>
    </location>
</feature>
<feature type="transmembrane region" description="Helical" evidence="6">
    <location>
        <begin position="230"/>
        <end position="249"/>
    </location>
</feature>
<feature type="transmembrane region" description="Helical" evidence="6">
    <location>
        <begin position="155"/>
        <end position="183"/>
    </location>
</feature>
<dbReference type="AlphaFoldDB" id="A0A8E2AXU6"/>
<dbReference type="Gene3D" id="1.20.1740.10">
    <property type="entry name" value="Amino acid/polyamine transporter I"/>
    <property type="match status" value="1"/>
</dbReference>
<dbReference type="PANTHER" id="PTHR45649">
    <property type="entry name" value="AMINO-ACID PERMEASE BAT1"/>
    <property type="match status" value="1"/>
</dbReference>
<keyword evidence="8" id="KW-1185">Reference proteome</keyword>
<dbReference type="PROSITE" id="PS00218">
    <property type="entry name" value="AMINO_ACID_PERMEASE_1"/>
    <property type="match status" value="1"/>
</dbReference>
<feature type="transmembrane region" description="Helical" evidence="6">
    <location>
        <begin position="79"/>
        <end position="101"/>
    </location>
</feature>
<evidence type="ECO:0000256" key="5">
    <source>
        <dbReference type="ARBA" id="ARBA00023136"/>
    </source>
</evidence>
<dbReference type="GO" id="GO:0022857">
    <property type="term" value="F:transmembrane transporter activity"/>
    <property type="evidence" value="ECO:0007669"/>
    <property type="project" value="InterPro"/>
</dbReference>
<feature type="transmembrane region" description="Helical" evidence="6">
    <location>
        <begin position="441"/>
        <end position="463"/>
    </location>
</feature>
<organism evidence="7 8">
    <name type="scientific">Obba rivulosa</name>
    <dbReference type="NCBI Taxonomy" id="1052685"/>
    <lineage>
        <taxon>Eukaryota</taxon>
        <taxon>Fungi</taxon>
        <taxon>Dikarya</taxon>
        <taxon>Basidiomycota</taxon>
        <taxon>Agaricomycotina</taxon>
        <taxon>Agaricomycetes</taxon>
        <taxon>Polyporales</taxon>
        <taxon>Gelatoporiaceae</taxon>
        <taxon>Obba</taxon>
    </lineage>
</organism>
<dbReference type="InterPro" id="IPR002293">
    <property type="entry name" value="AA/rel_permease1"/>
</dbReference>
<dbReference type="PIRSF" id="PIRSF006060">
    <property type="entry name" value="AA_transporter"/>
    <property type="match status" value="1"/>
</dbReference>
<gene>
    <name evidence="7" type="ORF">OBBRIDRAFT_812336</name>
</gene>
<evidence type="ECO:0000256" key="3">
    <source>
        <dbReference type="ARBA" id="ARBA00022692"/>
    </source>
</evidence>